<evidence type="ECO:0000256" key="1">
    <source>
        <dbReference type="SAM" id="MobiDB-lite"/>
    </source>
</evidence>
<evidence type="ECO:0000313" key="2">
    <source>
        <dbReference type="EMBL" id="GMI48821.1"/>
    </source>
</evidence>
<dbReference type="OrthoDB" id="10452611at2759"/>
<dbReference type="Proteomes" id="UP001165065">
    <property type="component" value="Unassembled WGS sequence"/>
</dbReference>
<proteinExistence type="predicted"/>
<dbReference type="AlphaFoldDB" id="A0A9W7LG81"/>
<comment type="caution">
    <text evidence="2">The sequence shown here is derived from an EMBL/GenBank/DDBJ whole genome shotgun (WGS) entry which is preliminary data.</text>
</comment>
<dbReference type="EMBL" id="BRYA01000438">
    <property type="protein sequence ID" value="GMI48821.1"/>
    <property type="molecule type" value="Genomic_DNA"/>
</dbReference>
<feature type="region of interest" description="Disordered" evidence="1">
    <location>
        <begin position="39"/>
        <end position="102"/>
    </location>
</feature>
<gene>
    <name evidence="2" type="ORF">TrCOL_g8052</name>
</gene>
<sequence>MQSQELDLELLTYGERNSRLISTIRNELNELNAFNSSTGGYGSDNGVRGKVPPAINKRQSGKDTKGKKKVVIKAPAAGEGEDRQGSNPDEEEEIKDEKGNVLNPRYERSKSILVAKPANEIVDLPETVIASVETSSSCVLRMAMLARKTEEETKLRAEERRKGEERKRMEQMRLKAEEDRNESLRRAAEASGMLPTMRTFNKGVVSFGIGGNGK</sequence>
<name>A0A9W7LG81_9STRA</name>
<reference evidence="3" key="1">
    <citation type="journal article" date="2023" name="Commun. Biol.">
        <title>Genome analysis of Parmales, the sister group of diatoms, reveals the evolutionary specialization of diatoms from phago-mixotrophs to photoautotrophs.</title>
        <authorList>
            <person name="Ban H."/>
            <person name="Sato S."/>
            <person name="Yoshikawa S."/>
            <person name="Yamada K."/>
            <person name="Nakamura Y."/>
            <person name="Ichinomiya M."/>
            <person name="Sato N."/>
            <person name="Blanc-Mathieu R."/>
            <person name="Endo H."/>
            <person name="Kuwata A."/>
            <person name="Ogata H."/>
        </authorList>
    </citation>
    <scope>NUCLEOTIDE SEQUENCE [LARGE SCALE GENOMIC DNA]</scope>
</reference>
<evidence type="ECO:0000313" key="3">
    <source>
        <dbReference type="Proteomes" id="UP001165065"/>
    </source>
</evidence>
<accession>A0A9W7LG81</accession>
<keyword evidence="3" id="KW-1185">Reference proteome</keyword>
<organism evidence="2 3">
    <name type="scientific">Triparma columacea</name>
    <dbReference type="NCBI Taxonomy" id="722753"/>
    <lineage>
        <taxon>Eukaryota</taxon>
        <taxon>Sar</taxon>
        <taxon>Stramenopiles</taxon>
        <taxon>Ochrophyta</taxon>
        <taxon>Bolidophyceae</taxon>
        <taxon>Parmales</taxon>
        <taxon>Triparmaceae</taxon>
        <taxon>Triparma</taxon>
    </lineage>
</organism>
<protein>
    <submittedName>
        <fullName evidence="2">Uncharacterized protein</fullName>
    </submittedName>
</protein>
<feature type="region of interest" description="Disordered" evidence="1">
    <location>
        <begin position="154"/>
        <end position="184"/>
    </location>
</feature>